<dbReference type="EMBL" id="RJKX01000018">
    <property type="protein sequence ID" value="ROP81266.1"/>
    <property type="molecule type" value="Genomic_DNA"/>
</dbReference>
<reference evidence="1 2" key="1">
    <citation type="submission" date="2018-11" db="EMBL/GenBank/DDBJ databases">
        <title>Genomic Encyclopedia of Type Strains, Phase IV (KMG-IV): sequencing the most valuable type-strain genomes for metagenomic binning, comparative biology and taxonomic classification.</title>
        <authorList>
            <person name="Goeker M."/>
        </authorList>
    </citation>
    <scope>NUCLEOTIDE SEQUENCE [LARGE SCALE GENOMIC DNA]</scope>
    <source>
        <strain evidence="1 2">DSM 5900</strain>
    </source>
</reference>
<sequence length="383" mass="40196">MTVASRSWIVPMSMAILLTGCGTVDRVTDMFGSSKPSETRSGGGKSFVGERAVALDGDLERLRATQKERAEATARLKGAAQAETAAYNGTVQEIAERLQAGSGPLNPQLLNQWTEARSHLARVDETVSRMRALDADLTADRARGRFLAETGRSLAGVGGATEAEAARVRDLQAGLAATAAALDATGNELAAEIRTQTEWLATERRRSDTLLAAVRTGAAAPRAEPVAGRAAPLPFAAPSASAAAPAPAAPVPGIAPAPAVAAPAPAVAPLAAAPAPVASFRPTSVDGRRPFVAIRFGREEPDYERALYDALRVAVERDPAIRFDVVAVVPRDGRGDAKRAAANATKVARSMRAMGLSEDQTRTYERPQGGISDPQVHVYIRRR</sequence>
<dbReference type="Proteomes" id="UP000278222">
    <property type="component" value="Unassembled WGS sequence"/>
</dbReference>
<accession>A0A3N1KT16</accession>
<evidence type="ECO:0000313" key="1">
    <source>
        <dbReference type="EMBL" id="ROP81266.1"/>
    </source>
</evidence>
<name>A0A3N1KT16_9PROT</name>
<organism evidence="1 2">
    <name type="scientific">Stella humosa</name>
    <dbReference type="NCBI Taxonomy" id="94"/>
    <lineage>
        <taxon>Bacteria</taxon>
        <taxon>Pseudomonadati</taxon>
        <taxon>Pseudomonadota</taxon>
        <taxon>Alphaproteobacteria</taxon>
        <taxon>Rhodospirillales</taxon>
        <taxon>Stellaceae</taxon>
        <taxon>Stella</taxon>
    </lineage>
</organism>
<protein>
    <submittedName>
        <fullName evidence="1">Uncharacterized protein</fullName>
    </submittedName>
</protein>
<gene>
    <name evidence="1" type="ORF">EDC65_5122</name>
</gene>
<evidence type="ECO:0000313" key="2">
    <source>
        <dbReference type="Proteomes" id="UP000278222"/>
    </source>
</evidence>
<dbReference type="AlphaFoldDB" id="A0A3N1KT16"/>
<proteinExistence type="predicted"/>
<comment type="caution">
    <text evidence="1">The sequence shown here is derived from an EMBL/GenBank/DDBJ whole genome shotgun (WGS) entry which is preliminary data.</text>
</comment>
<keyword evidence="2" id="KW-1185">Reference proteome</keyword>
<dbReference type="PROSITE" id="PS51257">
    <property type="entry name" value="PROKAR_LIPOPROTEIN"/>
    <property type="match status" value="1"/>
</dbReference>